<organism evidence="4 5">
    <name type="scientific">Falsiroseomonas oleicola</name>
    <dbReference type="NCBI Taxonomy" id="2801474"/>
    <lineage>
        <taxon>Bacteria</taxon>
        <taxon>Pseudomonadati</taxon>
        <taxon>Pseudomonadota</taxon>
        <taxon>Alphaproteobacteria</taxon>
        <taxon>Acetobacterales</taxon>
        <taxon>Roseomonadaceae</taxon>
        <taxon>Falsiroseomonas</taxon>
    </lineage>
</organism>
<evidence type="ECO:0000256" key="2">
    <source>
        <dbReference type="ARBA" id="ARBA00022801"/>
    </source>
</evidence>
<accession>A0ABS6HDX4</accession>
<keyword evidence="5" id="KW-1185">Reference proteome</keyword>
<evidence type="ECO:0000256" key="1">
    <source>
        <dbReference type="ARBA" id="ARBA00022723"/>
    </source>
</evidence>
<protein>
    <submittedName>
        <fullName evidence="4">HD domain-containing protein</fullName>
    </submittedName>
</protein>
<dbReference type="PANTHER" id="PTHR11845:SF13">
    <property type="entry name" value="5'-DEOXYNUCLEOTIDASE HDDC2"/>
    <property type="match status" value="1"/>
</dbReference>
<dbReference type="PANTHER" id="PTHR11845">
    <property type="entry name" value="5'-DEOXYNUCLEOTIDASE HDDC2"/>
    <property type="match status" value="1"/>
</dbReference>
<reference evidence="4 5" key="1">
    <citation type="submission" date="2021-01" db="EMBL/GenBank/DDBJ databases">
        <title>Roseomonas sp. nov, a bacterium isolated from an oil production mixture in Yumen Oilfield.</title>
        <authorList>
            <person name="Wu D."/>
        </authorList>
    </citation>
    <scope>NUCLEOTIDE SEQUENCE [LARGE SCALE GENOMIC DNA]</scope>
    <source>
        <strain evidence="4 5">ROY-5-3</strain>
    </source>
</reference>
<dbReference type="RefSeq" id="WP_216878567.1">
    <property type="nucleotide sequence ID" value="NZ_JAERQM010000008.1"/>
</dbReference>
<dbReference type="InterPro" id="IPR039356">
    <property type="entry name" value="YfbR/HDDC2"/>
</dbReference>
<evidence type="ECO:0000313" key="4">
    <source>
        <dbReference type="EMBL" id="MBU8546546.1"/>
    </source>
</evidence>
<sequence length="199" mass="21606">MDADRTAALIGFLALADRLKHIERRGETAHPDGTSRRENSAEHCWNVALVALLLHGEMPEPRPDLGHALAMIAAHDLVEIEAGDTFAYDEAHLLTQAAREKAAADIVFGILPPDLGARLRGLWEEFEDGETPEARFAMACDRAQGFLQGVIGTGHWRHAGIAEAATHGRMAPARAVAPAFEALIANLYDRARAGRMFAE</sequence>
<dbReference type="Proteomes" id="UP000689967">
    <property type="component" value="Unassembled WGS sequence"/>
</dbReference>
<evidence type="ECO:0000259" key="3">
    <source>
        <dbReference type="Pfam" id="PF13023"/>
    </source>
</evidence>
<dbReference type="Pfam" id="PF13023">
    <property type="entry name" value="HD_3"/>
    <property type="match status" value="1"/>
</dbReference>
<dbReference type="EMBL" id="JAERQM010000008">
    <property type="protein sequence ID" value="MBU8546546.1"/>
    <property type="molecule type" value="Genomic_DNA"/>
</dbReference>
<comment type="caution">
    <text evidence="4">The sequence shown here is derived from an EMBL/GenBank/DDBJ whole genome shotgun (WGS) entry which is preliminary data.</text>
</comment>
<proteinExistence type="predicted"/>
<gene>
    <name evidence="4" type="ORF">JJQ90_22685</name>
</gene>
<dbReference type="InterPro" id="IPR006674">
    <property type="entry name" value="HD_domain"/>
</dbReference>
<evidence type="ECO:0000313" key="5">
    <source>
        <dbReference type="Proteomes" id="UP000689967"/>
    </source>
</evidence>
<name>A0ABS6HDX4_9PROT</name>
<keyword evidence="2" id="KW-0378">Hydrolase</keyword>
<keyword evidence="1" id="KW-0479">Metal-binding</keyword>
<feature type="domain" description="HD" evidence="3">
    <location>
        <begin position="16"/>
        <end position="169"/>
    </location>
</feature>